<sequence>NDEETQQKLHKCQARSPTTIKPTTTKSHSWHDNDSTPFIKMEPYGDYNDNNWQEFRRRMDHQDESHSAVGQPFYASQPMTIYPIDYATQAGSNNAPDGIPVPRLLFARQVSTPPLELTNARETLQHQHQHQPSSRPTSQSYGTSPVYSIFGNVPSSYNSDNSDMEWSQDNNAGSGQGPDASAFSSVTARRAHVVEWISKTNLTPVQVQIAQSIISSKWWEKEDPEPELRPDDPLITSKLINVVGGSRFKAFLDEDNGDGEAILLGLHIPLLDKGVKDLSVMGYHSPQNTSNDEETQQKLHK</sequence>
<keyword evidence="2" id="KW-1185">Reference proteome</keyword>
<accession>A0ACA9PWW5</accession>
<evidence type="ECO:0000313" key="2">
    <source>
        <dbReference type="Proteomes" id="UP000789525"/>
    </source>
</evidence>
<name>A0ACA9PWW5_9GLOM</name>
<reference evidence="1" key="1">
    <citation type="submission" date="2021-06" db="EMBL/GenBank/DDBJ databases">
        <authorList>
            <person name="Kallberg Y."/>
            <person name="Tangrot J."/>
            <person name="Rosling A."/>
        </authorList>
    </citation>
    <scope>NUCLEOTIDE SEQUENCE</scope>
    <source>
        <strain evidence="1">CL356</strain>
    </source>
</reference>
<evidence type="ECO:0000313" key="1">
    <source>
        <dbReference type="EMBL" id="CAG8727197.1"/>
    </source>
</evidence>
<protein>
    <submittedName>
        <fullName evidence="1">13170_t:CDS:1</fullName>
    </submittedName>
</protein>
<proteinExistence type="predicted"/>
<feature type="non-terminal residue" evidence="1">
    <location>
        <position position="1"/>
    </location>
</feature>
<feature type="non-terminal residue" evidence="1">
    <location>
        <position position="301"/>
    </location>
</feature>
<dbReference type="EMBL" id="CAJVPT010041141">
    <property type="protein sequence ID" value="CAG8727197.1"/>
    <property type="molecule type" value="Genomic_DNA"/>
</dbReference>
<comment type="caution">
    <text evidence="1">The sequence shown here is derived from an EMBL/GenBank/DDBJ whole genome shotgun (WGS) entry which is preliminary data.</text>
</comment>
<dbReference type="Proteomes" id="UP000789525">
    <property type="component" value="Unassembled WGS sequence"/>
</dbReference>
<organism evidence="1 2">
    <name type="scientific">Acaulospora colombiana</name>
    <dbReference type="NCBI Taxonomy" id="27376"/>
    <lineage>
        <taxon>Eukaryota</taxon>
        <taxon>Fungi</taxon>
        <taxon>Fungi incertae sedis</taxon>
        <taxon>Mucoromycota</taxon>
        <taxon>Glomeromycotina</taxon>
        <taxon>Glomeromycetes</taxon>
        <taxon>Diversisporales</taxon>
        <taxon>Acaulosporaceae</taxon>
        <taxon>Acaulospora</taxon>
    </lineage>
</organism>
<gene>
    <name evidence="1" type="ORF">ACOLOM_LOCUS11434</name>
</gene>